<keyword evidence="4 6" id="KW-0472">Membrane</keyword>
<organism evidence="8 9">
    <name type="scientific">Amniculicola lignicola CBS 123094</name>
    <dbReference type="NCBI Taxonomy" id="1392246"/>
    <lineage>
        <taxon>Eukaryota</taxon>
        <taxon>Fungi</taxon>
        <taxon>Dikarya</taxon>
        <taxon>Ascomycota</taxon>
        <taxon>Pezizomycotina</taxon>
        <taxon>Dothideomycetes</taxon>
        <taxon>Pleosporomycetidae</taxon>
        <taxon>Pleosporales</taxon>
        <taxon>Amniculicolaceae</taxon>
        <taxon>Amniculicola</taxon>
    </lineage>
</organism>
<feature type="chain" id="PRO_5025385714" description="LPXTG-domain-containing protein" evidence="7">
    <location>
        <begin position="23"/>
        <end position="372"/>
    </location>
</feature>
<keyword evidence="3 6" id="KW-1133">Transmembrane helix</keyword>
<sequence>MAKSTIIHAVLAFLIVSGITSALEVAPNSPCAGKCLDDPAKGDPADVRDSATFNFNLVCYDSEFTGPNSTDVGRKLVDCQNCLLTSGHDDTGTGERDMGWYLFNNKGIIDWCLFGRFAEEQNENKTETFAYQACNSDCNAIYASADYRAKADATGYYFCDHDGNFTADAEKCMNCLYDSKSNLTVIANVLATVGQMCINKPGKTWPQFNQTSVYMPTRLQLNALASPSSTVSTSSSSSSSSSSTSSTSTNTPASDPSSSLSAGVIAGIVLGALIVIIAILGAILFFLRRLKKQKKATGAWGKNENGPAQAGSHEMYNPVGGQGKERYPYQGETAYSDRGSYGRQTPVETSGLMQPVELADNRSVQELPASRV</sequence>
<feature type="signal peptide" evidence="7">
    <location>
        <begin position="1"/>
        <end position="22"/>
    </location>
</feature>
<evidence type="ECO:0000256" key="4">
    <source>
        <dbReference type="ARBA" id="ARBA00023136"/>
    </source>
</evidence>
<feature type="transmembrane region" description="Helical" evidence="6">
    <location>
        <begin position="260"/>
        <end position="287"/>
    </location>
</feature>
<evidence type="ECO:0000256" key="6">
    <source>
        <dbReference type="SAM" id="Phobius"/>
    </source>
</evidence>
<dbReference type="AlphaFoldDB" id="A0A6A5WQY9"/>
<evidence type="ECO:0000256" key="1">
    <source>
        <dbReference type="ARBA" id="ARBA00004167"/>
    </source>
</evidence>
<evidence type="ECO:0000256" key="3">
    <source>
        <dbReference type="ARBA" id="ARBA00022989"/>
    </source>
</evidence>
<evidence type="ECO:0000256" key="5">
    <source>
        <dbReference type="SAM" id="MobiDB-lite"/>
    </source>
</evidence>
<keyword evidence="2 6" id="KW-0812">Transmembrane</keyword>
<dbReference type="GO" id="GO:0071944">
    <property type="term" value="C:cell periphery"/>
    <property type="evidence" value="ECO:0007669"/>
    <property type="project" value="UniProtKB-ARBA"/>
</dbReference>
<keyword evidence="9" id="KW-1185">Reference proteome</keyword>
<feature type="region of interest" description="Disordered" evidence="5">
    <location>
        <begin position="231"/>
        <end position="258"/>
    </location>
</feature>
<dbReference type="PANTHER" id="PTHR15549:SF26">
    <property type="entry name" value="AXIAL BUDDING PATTERN PROTEIN 2-RELATED"/>
    <property type="match status" value="1"/>
</dbReference>
<name>A0A6A5WQY9_9PLEO</name>
<dbReference type="OrthoDB" id="5426678at2759"/>
<feature type="compositionally biased region" description="Polar residues" evidence="5">
    <location>
        <begin position="342"/>
        <end position="352"/>
    </location>
</feature>
<protein>
    <recommendedName>
        <fullName evidence="10">LPXTG-domain-containing protein</fullName>
    </recommendedName>
</protein>
<evidence type="ECO:0000256" key="7">
    <source>
        <dbReference type="SAM" id="SignalP"/>
    </source>
</evidence>
<dbReference type="CDD" id="cd12087">
    <property type="entry name" value="TM_EGFR-like"/>
    <property type="match status" value="1"/>
</dbReference>
<evidence type="ECO:0000313" key="8">
    <source>
        <dbReference type="EMBL" id="KAF2004112.1"/>
    </source>
</evidence>
<gene>
    <name evidence="8" type="ORF">P154DRAFT_66612</name>
</gene>
<evidence type="ECO:0000313" key="9">
    <source>
        <dbReference type="Proteomes" id="UP000799779"/>
    </source>
</evidence>
<reference evidence="8" key="1">
    <citation type="journal article" date="2020" name="Stud. Mycol.">
        <title>101 Dothideomycetes genomes: a test case for predicting lifestyles and emergence of pathogens.</title>
        <authorList>
            <person name="Haridas S."/>
            <person name="Albert R."/>
            <person name="Binder M."/>
            <person name="Bloem J."/>
            <person name="Labutti K."/>
            <person name="Salamov A."/>
            <person name="Andreopoulos B."/>
            <person name="Baker S."/>
            <person name="Barry K."/>
            <person name="Bills G."/>
            <person name="Bluhm B."/>
            <person name="Cannon C."/>
            <person name="Castanera R."/>
            <person name="Culley D."/>
            <person name="Daum C."/>
            <person name="Ezra D."/>
            <person name="Gonzalez J."/>
            <person name="Henrissat B."/>
            <person name="Kuo A."/>
            <person name="Liang C."/>
            <person name="Lipzen A."/>
            <person name="Lutzoni F."/>
            <person name="Magnuson J."/>
            <person name="Mondo S."/>
            <person name="Nolan M."/>
            <person name="Ohm R."/>
            <person name="Pangilinan J."/>
            <person name="Park H.-J."/>
            <person name="Ramirez L."/>
            <person name="Alfaro M."/>
            <person name="Sun H."/>
            <person name="Tritt A."/>
            <person name="Yoshinaga Y."/>
            <person name="Zwiers L.-H."/>
            <person name="Turgeon B."/>
            <person name="Goodwin S."/>
            <person name="Spatafora J."/>
            <person name="Crous P."/>
            <person name="Grigoriev I."/>
        </authorList>
    </citation>
    <scope>NUCLEOTIDE SEQUENCE</scope>
    <source>
        <strain evidence="8">CBS 123094</strain>
    </source>
</reference>
<proteinExistence type="predicted"/>
<dbReference type="EMBL" id="ML977569">
    <property type="protein sequence ID" value="KAF2004112.1"/>
    <property type="molecule type" value="Genomic_DNA"/>
</dbReference>
<dbReference type="InterPro" id="IPR051694">
    <property type="entry name" value="Immunoregulatory_rcpt-like"/>
</dbReference>
<accession>A0A6A5WQY9</accession>
<feature type="region of interest" description="Disordered" evidence="5">
    <location>
        <begin position="296"/>
        <end position="372"/>
    </location>
</feature>
<keyword evidence="7" id="KW-0732">Signal</keyword>
<dbReference type="Proteomes" id="UP000799779">
    <property type="component" value="Unassembled WGS sequence"/>
</dbReference>
<evidence type="ECO:0008006" key="10">
    <source>
        <dbReference type="Google" id="ProtNLM"/>
    </source>
</evidence>
<dbReference type="GO" id="GO:0016020">
    <property type="term" value="C:membrane"/>
    <property type="evidence" value="ECO:0007669"/>
    <property type="project" value="UniProtKB-SubCell"/>
</dbReference>
<evidence type="ECO:0000256" key="2">
    <source>
        <dbReference type="ARBA" id="ARBA00022692"/>
    </source>
</evidence>
<comment type="subcellular location">
    <subcellularLocation>
        <location evidence="1">Membrane</location>
        <topology evidence="1">Single-pass membrane protein</topology>
    </subcellularLocation>
</comment>
<dbReference type="PANTHER" id="PTHR15549">
    <property type="entry name" value="PAIRED IMMUNOGLOBULIN-LIKE TYPE 2 RECEPTOR"/>
    <property type="match status" value="1"/>
</dbReference>